<gene>
    <name evidence="2" type="ORF">DEO72_LG2g3881</name>
</gene>
<feature type="region of interest" description="Disordered" evidence="1">
    <location>
        <begin position="62"/>
        <end position="118"/>
    </location>
</feature>
<feature type="compositionally biased region" description="Polar residues" evidence="1">
    <location>
        <begin position="78"/>
        <end position="96"/>
    </location>
</feature>
<sequence>MPLVHYFGGVVQCVKAGYEESCLFGPLTVKRSNTSHDSNLKGSFGWEGRGYVNNNSSLSYSLGSSSTSGGSLDRVAPTGNSTTSPRNARNKGSSDSAGGGPRVAHQEETQGSDNDESNVVEVQIETTAEGDTLDLHLIPNYDWSLHKAKDYATRYQWPNDLGHFTEQLQIFKDDVENDALCLRICIVSWSGRVEARLLFCLCMLLHRSAYLASIRGLSDRGSRTIK</sequence>
<dbReference type="EMBL" id="CP039346">
    <property type="protein sequence ID" value="QCD83535.1"/>
    <property type="molecule type" value="Genomic_DNA"/>
</dbReference>
<accession>A0A4D6L500</accession>
<evidence type="ECO:0000313" key="2">
    <source>
        <dbReference type="EMBL" id="QCD83535.1"/>
    </source>
</evidence>
<dbReference type="Proteomes" id="UP000501690">
    <property type="component" value="Linkage Group LG2"/>
</dbReference>
<reference evidence="2 3" key="1">
    <citation type="submission" date="2019-04" db="EMBL/GenBank/DDBJ databases">
        <title>An improved genome assembly and genetic linkage map for asparagus bean, Vigna unguiculata ssp. sesquipedialis.</title>
        <authorList>
            <person name="Xia Q."/>
            <person name="Zhang R."/>
            <person name="Dong Y."/>
        </authorList>
    </citation>
    <scope>NUCLEOTIDE SEQUENCE [LARGE SCALE GENOMIC DNA]</scope>
    <source>
        <tissue evidence="2">Leaf</tissue>
    </source>
</reference>
<name>A0A4D6L500_VIGUN</name>
<evidence type="ECO:0000256" key="1">
    <source>
        <dbReference type="SAM" id="MobiDB-lite"/>
    </source>
</evidence>
<feature type="compositionally biased region" description="Low complexity" evidence="1">
    <location>
        <begin position="62"/>
        <end position="72"/>
    </location>
</feature>
<proteinExistence type="predicted"/>
<evidence type="ECO:0000313" key="3">
    <source>
        <dbReference type="Proteomes" id="UP000501690"/>
    </source>
</evidence>
<protein>
    <submittedName>
        <fullName evidence="2">Uncharacterized protein</fullName>
    </submittedName>
</protein>
<keyword evidence="3" id="KW-1185">Reference proteome</keyword>
<organism evidence="2 3">
    <name type="scientific">Vigna unguiculata</name>
    <name type="common">Cowpea</name>
    <dbReference type="NCBI Taxonomy" id="3917"/>
    <lineage>
        <taxon>Eukaryota</taxon>
        <taxon>Viridiplantae</taxon>
        <taxon>Streptophyta</taxon>
        <taxon>Embryophyta</taxon>
        <taxon>Tracheophyta</taxon>
        <taxon>Spermatophyta</taxon>
        <taxon>Magnoliopsida</taxon>
        <taxon>eudicotyledons</taxon>
        <taxon>Gunneridae</taxon>
        <taxon>Pentapetalae</taxon>
        <taxon>rosids</taxon>
        <taxon>fabids</taxon>
        <taxon>Fabales</taxon>
        <taxon>Fabaceae</taxon>
        <taxon>Papilionoideae</taxon>
        <taxon>50 kb inversion clade</taxon>
        <taxon>NPAAA clade</taxon>
        <taxon>indigoferoid/millettioid clade</taxon>
        <taxon>Phaseoleae</taxon>
        <taxon>Vigna</taxon>
    </lineage>
</organism>
<dbReference type="AlphaFoldDB" id="A0A4D6L500"/>